<keyword evidence="6" id="KW-1185">Reference proteome</keyword>
<dbReference type="PANTHER" id="PTHR33164:SF64">
    <property type="entry name" value="TRANSCRIPTIONAL REGULATOR SLYA"/>
    <property type="match status" value="1"/>
</dbReference>
<dbReference type="InterPro" id="IPR000835">
    <property type="entry name" value="HTH_MarR-typ"/>
</dbReference>
<dbReference type="InterPro" id="IPR036390">
    <property type="entry name" value="WH_DNA-bd_sf"/>
</dbReference>
<dbReference type="Pfam" id="PF12802">
    <property type="entry name" value="MarR_2"/>
    <property type="match status" value="1"/>
</dbReference>
<dbReference type="EMBL" id="JACSQU010000002">
    <property type="protein sequence ID" value="MBD7941495.1"/>
    <property type="molecule type" value="Genomic_DNA"/>
</dbReference>
<dbReference type="Proteomes" id="UP000638918">
    <property type="component" value="Unassembled WGS sequence"/>
</dbReference>
<dbReference type="PROSITE" id="PS50995">
    <property type="entry name" value="HTH_MARR_2"/>
    <property type="match status" value="1"/>
</dbReference>
<evidence type="ECO:0000259" key="4">
    <source>
        <dbReference type="PROSITE" id="PS50995"/>
    </source>
</evidence>
<name>A0ABR8R131_9CAUL</name>
<evidence type="ECO:0000256" key="2">
    <source>
        <dbReference type="ARBA" id="ARBA00023125"/>
    </source>
</evidence>
<dbReference type="PRINTS" id="PR00598">
    <property type="entry name" value="HTHMARR"/>
</dbReference>
<dbReference type="PANTHER" id="PTHR33164">
    <property type="entry name" value="TRANSCRIPTIONAL REGULATOR, MARR FAMILY"/>
    <property type="match status" value="1"/>
</dbReference>
<evidence type="ECO:0000313" key="5">
    <source>
        <dbReference type="EMBL" id="MBD7941495.1"/>
    </source>
</evidence>
<dbReference type="InterPro" id="IPR039422">
    <property type="entry name" value="MarR/SlyA-like"/>
</dbReference>
<accession>A0ABR8R131</accession>
<dbReference type="SMART" id="SM00347">
    <property type="entry name" value="HTH_MARR"/>
    <property type="match status" value="1"/>
</dbReference>
<organism evidence="5 6">
    <name type="scientific">Brevundimonas guildfordensis</name>
    <dbReference type="NCBI Taxonomy" id="2762241"/>
    <lineage>
        <taxon>Bacteria</taxon>
        <taxon>Pseudomonadati</taxon>
        <taxon>Pseudomonadota</taxon>
        <taxon>Alphaproteobacteria</taxon>
        <taxon>Caulobacterales</taxon>
        <taxon>Caulobacteraceae</taxon>
        <taxon>Brevundimonas</taxon>
    </lineage>
</organism>
<keyword evidence="1" id="KW-0805">Transcription regulation</keyword>
<keyword evidence="3" id="KW-0804">Transcription</keyword>
<evidence type="ECO:0000256" key="1">
    <source>
        <dbReference type="ARBA" id="ARBA00023015"/>
    </source>
</evidence>
<dbReference type="InterPro" id="IPR036388">
    <property type="entry name" value="WH-like_DNA-bd_sf"/>
</dbReference>
<evidence type="ECO:0000313" key="6">
    <source>
        <dbReference type="Proteomes" id="UP000638918"/>
    </source>
</evidence>
<dbReference type="SUPFAM" id="SSF46785">
    <property type="entry name" value="Winged helix' DNA-binding domain"/>
    <property type="match status" value="1"/>
</dbReference>
<sequence length="154" mass="16851">MIKISPERARFGVTFSLLARRWRRLIEAHLATTGLTDATWRPLVHLDATGGGLAQKELAALVGVDGSSLVRVLDILERDGLIERRRDPADGRNRLIHLTQAGEKRVGEIQAELRVAETAMLVDLSDADLGVMLESFGAIERRMAERESLGGATA</sequence>
<proteinExistence type="predicted"/>
<dbReference type="Gene3D" id="1.10.10.10">
    <property type="entry name" value="Winged helix-like DNA-binding domain superfamily/Winged helix DNA-binding domain"/>
    <property type="match status" value="1"/>
</dbReference>
<dbReference type="PROSITE" id="PS01117">
    <property type="entry name" value="HTH_MARR_1"/>
    <property type="match status" value="1"/>
</dbReference>
<gene>
    <name evidence="5" type="ORF">H9656_08860</name>
</gene>
<comment type="caution">
    <text evidence="5">The sequence shown here is derived from an EMBL/GenBank/DDBJ whole genome shotgun (WGS) entry which is preliminary data.</text>
</comment>
<reference evidence="5 6" key="1">
    <citation type="submission" date="2020-08" db="EMBL/GenBank/DDBJ databases">
        <title>A Genomic Blueprint of the Chicken Gut Microbiome.</title>
        <authorList>
            <person name="Gilroy R."/>
            <person name="Ravi A."/>
            <person name="Getino M."/>
            <person name="Pursley I."/>
            <person name="Horton D.L."/>
            <person name="Alikhan N.-F."/>
            <person name="Baker D."/>
            <person name="Gharbi K."/>
            <person name="Hall N."/>
            <person name="Watson M."/>
            <person name="Adriaenssens E.M."/>
            <person name="Foster-Nyarko E."/>
            <person name="Jarju S."/>
            <person name="Secka A."/>
            <person name="Antonio M."/>
            <person name="Oren A."/>
            <person name="Chaudhuri R."/>
            <person name="La Ragione R.M."/>
            <person name="Hildebrand F."/>
            <person name="Pallen M.J."/>
        </authorList>
    </citation>
    <scope>NUCLEOTIDE SEQUENCE [LARGE SCALE GENOMIC DNA]</scope>
    <source>
        <strain evidence="5 6">Sa3CVA3</strain>
    </source>
</reference>
<feature type="domain" description="HTH marR-type" evidence="4">
    <location>
        <begin position="8"/>
        <end position="145"/>
    </location>
</feature>
<evidence type="ECO:0000256" key="3">
    <source>
        <dbReference type="ARBA" id="ARBA00023163"/>
    </source>
</evidence>
<dbReference type="InterPro" id="IPR023187">
    <property type="entry name" value="Tscrpt_reg_MarR-type_CS"/>
</dbReference>
<protein>
    <submittedName>
        <fullName evidence="5">MarR family transcriptional regulator</fullName>
    </submittedName>
</protein>
<keyword evidence="2" id="KW-0238">DNA-binding</keyword>